<reference evidence="3" key="1">
    <citation type="journal article" date="2020" name="MBio">
        <title>Horizontal gene transfer to a defensive symbiont with a reduced genome amongst a multipartite beetle microbiome.</title>
        <authorList>
            <person name="Waterworth S.C."/>
            <person name="Florez L.V."/>
            <person name="Rees E.R."/>
            <person name="Hertweck C."/>
            <person name="Kaltenpoth M."/>
            <person name="Kwan J.C."/>
        </authorList>
    </citation>
    <scope>NUCLEOTIDE SEQUENCE [LARGE SCALE GENOMIC DNA]</scope>
</reference>
<proteinExistence type="predicted"/>
<dbReference type="AlphaFoldDB" id="A0A7V8JQ55"/>
<organism evidence="2 3">
    <name type="scientific">Paracidovorax wautersii</name>
    <dbReference type="NCBI Taxonomy" id="1177982"/>
    <lineage>
        <taxon>Bacteria</taxon>
        <taxon>Pseudomonadati</taxon>
        <taxon>Pseudomonadota</taxon>
        <taxon>Betaproteobacteria</taxon>
        <taxon>Burkholderiales</taxon>
        <taxon>Comamonadaceae</taxon>
        <taxon>Paracidovorax</taxon>
    </lineage>
</organism>
<dbReference type="InterPro" id="IPR036388">
    <property type="entry name" value="WH-like_DNA-bd_sf"/>
</dbReference>
<dbReference type="Proteomes" id="UP000461670">
    <property type="component" value="Unassembled WGS sequence"/>
</dbReference>
<dbReference type="InterPro" id="IPR000847">
    <property type="entry name" value="LysR_HTH_N"/>
</dbReference>
<accession>A0A7V8JQ55</accession>
<sequence length="43" mass="4671">MQFDLTDLRLFVLAADEGSLTRAAERQHLSLAAASARIKALEA</sequence>
<dbReference type="PROSITE" id="PS50931">
    <property type="entry name" value="HTH_LYSR"/>
    <property type="match status" value="1"/>
</dbReference>
<dbReference type="SUPFAM" id="SSF46785">
    <property type="entry name" value="Winged helix' DNA-binding domain"/>
    <property type="match status" value="1"/>
</dbReference>
<gene>
    <name evidence="2" type="ORF">GAK30_01985</name>
</gene>
<protein>
    <recommendedName>
        <fullName evidence="1">HTH lysR-type domain-containing protein</fullName>
    </recommendedName>
</protein>
<name>A0A7V8JQ55_9BURK</name>
<evidence type="ECO:0000259" key="1">
    <source>
        <dbReference type="PROSITE" id="PS50931"/>
    </source>
</evidence>
<evidence type="ECO:0000313" key="3">
    <source>
        <dbReference type="Proteomes" id="UP000461670"/>
    </source>
</evidence>
<dbReference type="InterPro" id="IPR036390">
    <property type="entry name" value="WH_DNA-bd_sf"/>
</dbReference>
<evidence type="ECO:0000313" key="2">
    <source>
        <dbReference type="EMBL" id="KAF1021222.1"/>
    </source>
</evidence>
<dbReference type="Pfam" id="PF00126">
    <property type="entry name" value="HTH_1"/>
    <property type="match status" value="1"/>
</dbReference>
<dbReference type="Gene3D" id="1.10.10.10">
    <property type="entry name" value="Winged helix-like DNA-binding domain superfamily/Winged helix DNA-binding domain"/>
    <property type="match status" value="1"/>
</dbReference>
<dbReference type="GO" id="GO:0003700">
    <property type="term" value="F:DNA-binding transcription factor activity"/>
    <property type="evidence" value="ECO:0007669"/>
    <property type="project" value="InterPro"/>
</dbReference>
<comment type="caution">
    <text evidence="2">The sequence shown here is derived from an EMBL/GenBank/DDBJ whole genome shotgun (WGS) entry which is preliminary data.</text>
</comment>
<dbReference type="EMBL" id="WNDQ01000024">
    <property type="protein sequence ID" value="KAF1021222.1"/>
    <property type="molecule type" value="Genomic_DNA"/>
</dbReference>
<feature type="domain" description="HTH lysR-type" evidence="1">
    <location>
        <begin position="3"/>
        <end position="43"/>
    </location>
</feature>